<dbReference type="InterPro" id="IPR029058">
    <property type="entry name" value="AB_hydrolase_fold"/>
</dbReference>
<keyword evidence="2" id="KW-1185">Reference proteome</keyword>
<evidence type="ECO:0000313" key="1">
    <source>
        <dbReference type="EMBL" id="WVN85279.1"/>
    </source>
</evidence>
<dbReference type="SUPFAM" id="SSF53474">
    <property type="entry name" value="alpha/beta-Hydrolases"/>
    <property type="match status" value="1"/>
</dbReference>
<dbReference type="KEGG" id="cdep:91084640"/>
<protein>
    <recommendedName>
        <fullName evidence="3">AB hydrolase-1 domain-containing protein</fullName>
    </recommendedName>
</protein>
<reference evidence="1" key="1">
    <citation type="submission" date="2016-06" db="EMBL/GenBank/DDBJ databases">
        <authorList>
            <person name="Cuomo C."/>
            <person name="Litvintseva A."/>
            <person name="Heitman J."/>
            <person name="Chen Y."/>
            <person name="Sun S."/>
            <person name="Springer D."/>
            <person name="Dromer F."/>
            <person name="Young S."/>
            <person name="Zeng Q."/>
            <person name="Chapman S."/>
            <person name="Gujja S."/>
            <person name="Saif S."/>
            <person name="Birren B."/>
        </authorList>
    </citation>
    <scope>NUCLEOTIDE SEQUENCE</scope>
    <source>
        <strain evidence="1">CBS 7841</strain>
    </source>
</reference>
<dbReference type="AlphaFoldDB" id="A0AAJ8JN53"/>
<organism evidence="1 2">
    <name type="scientific">Cryptococcus depauperatus CBS 7841</name>
    <dbReference type="NCBI Taxonomy" id="1295531"/>
    <lineage>
        <taxon>Eukaryota</taxon>
        <taxon>Fungi</taxon>
        <taxon>Dikarya</taxon>
        <taxon>Basidiomycota</taxon>
        <taxon>Agaricomycotina</taxon>
        <taxon>Tremellomycetes</taxon>
        <taxon>Tremellales</taxon>
        <taxon>Cryptococcaceae</taxon>
        <taxon>Cryptococcus</taxon>
    </lineage>
</organism>
<proteinExistence type="predicted"/>
<evidence type="ECO:0000313" key="2">
    <source>
        <dbReference type="Proteomes" id="UP000094043"/>
    </source>
</evidence>
<reference evidence="1" key="2">
    <citation type="journal article" date="2022" name="Elife">
        <title>Obligate sexual reproduction of a homothallic fungus closely related to the Cryptococcus pathogenic species complex.</title>
        <authorList>
            <person name="Passer A.R."/>
            <person name="Clancey S.A."/>
            <person name="Shea T."/>
            <person name="David-Palma M."/>
            <person name="Averette A.F."/>
            <person name="Boekhout T."/>
            <person name="Porcel B.M."/>
            <person name="Nowrousian M."/>
            <person name="Cuomo C.A."/>
            <person name="Sun S."/>
            <person name="Heitman J."/>
            <person name="Coelho M.A."/>
        </authorList>
    </citation>
    <scope>NUCLEOTIDE SEQUENCE</scope>
    <source>
        <strain evidence="1">CBS 7841</strain>
    </source>
</reference>
<evidence type="ECO:0008006" key="3">
    <source>
        <dbReference type="Google" id="ProtNLM"/>
    </source>
</evidence>
<reference evidence="1" key="3">
    <citation type="submission" date="2024-01" db="EMBL/GenBank/DDBJ databases">
        <authorList>
            <person name="Coelho M.A."/>
            <person name="David-Palma M."/>
            <person name="Shea T."/>
            <person name="Sun S."/>
            <person name="Cuomo C.A."/>
            <person name="Heitman J."/>
        </authorList>
    </citation>
    <scope>NUCLEOTIDE SEQUENCE</scope>
    <source>
        <strain evidence="1">CBS 7841</strain>
    </source>
</reference>
<gene>
    <name evidence="1" type="ORF">L203_100424</name>
</gene>
<dbReference type="PANTHER" id="PTHR42103:SF2">
    <property type="entry name" value="AB HYDROLASE-1 DOMAIN-CONTAINING PROTEIN"/>
    <property type="match status" value="1"/>
</dbReference>
<dbReference type="GeneID" id="91084640"/>
<dbReference type="RefSeq" id="XP_066065980.1">
    <property type="nucleotide sequence ID" value="XM_066209883.1"/>
</dbReference>
<dbReference type="EMBL" id="CP143784">
    <property type="protein sequence ID" value="WVN85279.1"/>
    <property type="molecule type" value="Genomic_DNA"/>
</dbReference>
<dbReference type="PANTHER" id="PTHR42103">
    <property type="entry name" value="ALPHA/BETA-HYDROLASES SUPERFAMILY PROTEIN"/>
    <property type="match status" value="1"/>
</dbReference>
<name>A0AAJ8JN53_9TREE</name>
<dbReference type="Proteomes" id="UP000094043">
    <property type="component" value="Chromosome 1"/>
</dbReference>
<dbReference type="Gene3D" id="3.40.50.1820">
    <property type="entry name" value="alpha/beta hydrolase"/>
    <property type="match status" value="1"/>
</dbReference>
<accession>A0AAJ8JN53</accession>
<sequence>MLNGIHPHIHLFLPSSDPTIQLEARLYLPLPIHAPLALPITTNIHDSYTNPPLHYDKMGQEVTNTIKGLGVERLVVAAHPWGRLGGNMLDPQAPTSLPDRPSPPPKTAALTYNVRGVGCSQGSQPWLGVGYDPADFAHIEKLSTEILGSVKEVYRFGYSWGSLAVTLAPRSPLLKRIFLVSPPITFFAAITYFSKPNFKTAINNLLDQQIHLKMIYGTRDEFTAASVFHSIGQDTRLLEKCQVDEGDHLYRGDHGEILRKEIEKWLG</sequence>